<sequence length="337" mass="36149">MVNLKSSGSASVDPKPQYGHLSEIDPEFAPLREATDAQFAQLWEMPMDEFKTAWLTTPPALPPNCPVPGKHIEIVDQKAPVRDGTQIGIRIYRPTKPQSGAALYLKAHGGGWVVGSHEVEEAENRFVAGMGNVIVGAGIQVSVAINDCFDVLKWCKSNASSLGINPERIVVGGGSAGGNIAAVLAQMVRDEKVSGVVGQVLNIPVTCHPKHFPADKYEYGSYQQNKDASVIDAPKMDWFWDQYLPDATAEHYASPLLAKDLSGLAPALVQVAGLDPLRDEGLAYAEALRAAGVSVTVKTYQGLPHGFYMFPQLKATDAYLSTVVDFIKSCVGASSKI</sequence>
<accession>A0A4U0X2A7</accession>
<dbReference type="GO" id="GO:0016787">
    <property type="term" value="F:hydrolase activity"/>
    <property type="evidence" value="ECO:0007669"/>
    <property type="project" value="UniProtKB-KW"/>
</dbReference>
<dbReference type="InterPro" id="IPR029058">
    <property type="entry name" value="AB_hydrolase_fold"/>
</dbReference>
<dbReference type="InterPro" id="IPR050300">
    <property type="entry name" value="GDXG_lipolytic_enzyme"/>
</dbReference>
<reference evidence="4 5" key="1">
    <citation type="submission" date="2017-03" db="EMBL/GenBank/DDBJ databases">
        <title>Genomes of endolithic fungi from Antarctica.</title>
        <authorList>
            <person name="Coleine C."/>
            <person name="Masonjones S."/>
            <person name="Stajich J.E."/>
        </authorList>
    </citation>
    <scope>NUCLEOTIDE SEQUENCE [LARGE SCALE GENOMIC DNA]</scope>
    <source>
        <strain evidence="4 5">CCFEE 5187</strain>
    </source>
</reference>
<dbReference type="STRING" id="331657.A0A4U0X2A7"/>
<keyword evidence="5" id="KW-1185">Reference proteome</keyword>
<dbReference type="SUPFAM" id="SSF53474">
    <property type="entry name" value="alpha/beta-Hydrolases"/>
    <property type="match status" value="1"/>
</dbReference>
<gene>
    <name evidence="4" type="ORF">B0A49_03059</name>
</gene>
<evidence type="ECO:0000313" key="4">
    <source>
        <dbReference type="EMBL" id="TKA69356.1"/>
    </source>
</evidence>
<name>A0A4U0X2A7_9PEZI</name>
<dbReference type="Proteomes" id="UP000308768">
    <property type="component" value="Unassembled WGS sequence"/>
</dbReference>
<evidence type="ECO:0000256" key="1">
    <source>
        <dbReference type="ARBA" id="ARBA00022801"/>
    </source>
</evidence>
<dbReference type="AlphaFoldDB" id="A0A4U0X2A7"/>
<dbReference type="Gene3D" id="3.40.50.1820">
    <property type="entry name" value="alpha/beta hydrolase"/>
    <property type="match status" value="1"/>
</dbReference>
<comment type="caution">
    <text evidence="4">The sequence shown here is derived from an EMBL/GenBank/DDBJ whole genome shotgun (WGS) entry which is preliminary data.</text>
</comment>
<feature type="compositionally biased region" description="Polar residues" evidence="2">
    <location>
        <begin position="1"/>
        <end position="10"/>
    </location>
</feature>
<dbReference type="OrthoDB" id="408631at2759"/>
<evidence type="ECO:0000259" key="3">
    <source>
        <dbReference type="Pfam" id="PF07859"/>
    </source>
</evidence>
<evidence type="ECO:0000313" key="5">
    <source>
        <dbReference type="Proteomes" id="UP000308768"/>
    </source>
</evidence>
<protein>
    <recommendedName>
        <fullName evidence="3">Alpha/beta hydrolase fold-3 domain-containing protein</fullName>
    </recommendedName>
</protein>
<feature type="domain" description="Alpha/beta hydrolase fold-3" evidence="3">
    <location>
        <begin position="106"/>
        <end position="308"/>
    </location>
</feature>
<dbReference type="Pfam" id="PF07859">
    <property type="entry name" value="Abhydrolase_3"/>
    <property type="match status" value="1"/>
</dbReference>
<feature type="region of interest" description="Disordered" evidence="2">
    <location>
        <begin position="1"/>
        <end position="22"/>
    </location>
</feature>
<keyword evidence="1" id="KW-0378">Hydrolase</keyword>
<evidence type="ECO:0000256" key="2">
    <source>
        <dbReference type="SAM" id="MobiDB-lite"/>
    </source>
</evidence>
<dbReference type="InterPro" id="IPR013094">
    <property type="entry name" value="AB_hydrolase_3"/>
</dbReference>
<dbReference type="PANTHER" id="PTHR48081">
    <property type="entry name" value="AB HYDROLASE SUPERFAMILY PROTEIN C4A8.06C"/>
    <property type="match status" value="1"/>
</dbReference>
<dbReference type="PANTHER" id="PTHR48081:SF8">
    <property type="entry name" value="ALPHA_BETA HYDROLASE FOLD-3 DOMAIN-CONTAINING PROTEIN-RELATED"/>
    <property type="match status" value="1"/>
</dbReference>
<dbReference type="EMBL" id="NAJN01000738">
    <property type="protein sequence ID" value="TKA69356.1"/>
    <property type="molecule type" value="Genomic_DNA"/>
</dbReference>
<proteinExistence type="predicted"/>
<organism evidence="4 5">
    <name type="scientific">Cryomyces minteri</name>
    <dbReference type="NCBI Taxonomy" id="331657"/>
    <lineage>
        <taxon>Eukaryota</taxon>
        <taxon>Fungi</taxon>
        <taxon>Dikarya</taxon>
        <taxon>Ascomycota</taxon>
        <taxon>Pezizomycotina</taxon>
        <taxon>Dothideomycetes</taxon>
        <taxon>Dothideomycetes incertae sedis</taxon>
        <taxon>Cryomyces</taxon>
    </lineage>
</organism>